<name>E6PYG0_9ZZZZ</name>
<keyword evidence="6 14" id="KW-0808">Transferase</keyword>
<evidence type="ECO:0000256" key="4">
    <source>
        <dbReference type="ARBA" id="ARBA00011918"/>
    </source>
</evidence>
<dbReference type="CDD" id="cd06445">
    <property type="entry name" value="ATase"/>
    <property type="match status" value="1"/>
</dbReference>
<keyword evidence="8" id="KW-0805">Transcription regulation</keyword>
<keyword evidence="10" id="KW-0804">Transcription</keyword>
<dbReference type="PANTHER" id="PTHR10815:SF14">
    <property type="entry name" value="BIFUNCTIONAL TRANSCRIPTIONAL ACTIVATOR_DNA REPAIR ENZYME ADA"/>
    <property type="match status" value="1"/>
</dbReference>
<dbReference type="InterPro" id="IPR004026">
    <property type="entry name" value="Ada_DNA_repair_Zn-bd"/>
</dbReference>
<dbReference type="SUPFAM" id="SSF53155">
    <property type="entry name" value="Methylated DNA-protein cysteine methyltransferase domain"/>
    <property type="match status" value="1"/>
</dbReference>
<dbReference type="InterPro" id="IPR036217">
    <property type="entry name" value="MethylDNA_cys_MeTrfase_DNAb"/>
</dbReference>
<dbReference type="SMART" id="SM00342">
    <property type="entry name" value="HTH_ARAC"/>
    <property type="match status" value="1"/>
</dbReference>
<dbReference type="GO" id="GO:0032259">
    <property type="term" value="P:methylation"/>
    <property type="evidence" value="ECO:0007669"/>
    <property type="project" value="UniProtKB-KW"/>
</dbReference>
<dbReference type="GO" id="GO:0006281">
    <property type="term" value="P:DNA repair"/>
    <property type="evidence" value="ECO:0007669"/>
    <property type="project" value="UniProtKB-KW"/>
</dbReference>
<evidence type="ECO:0000256" key="1">
    <source>
        <dbReference type="ARBA" id="ARBA00001286"/>
    </source>
</evidence>
<comment type="catalytic activity">
    <reaction evidence="1">
        <text>a 4-O-methyl-thymidine in DNA + L-cysteinyl-[protein] = a thymidine in DNA + S-methyl-L-cysteinyl-[protein]</text>
        <dbReference type="Rhea" id="RHEA:53428"/>
        <dbReference type="Rhea" id="RHEA-COMP:10131"/>
        <dbReference type="Rhea" id="RHEA-COMP:10132"/>
        <dbReference type="Rhea" id="RHEA-COMP:13555"/>
        <dbReference type="Rhea" id="RHEA-COMP:13556"/>
        <dbReference type="ChEBI" id="CHEBI:29950"/>
        <dbReference type="ChEBI" id="CHEBI:82612"/>
        <dbReference type="ChEBI" id="CHEBI:137386"/>
        <dbReference type="ChEBI" id="CHEBI:137387"/>
        <dbReference type="EC" id="2.1.1.63"/>
    </reaction>
</comment>
<keyword evidence="11" id="KW-0234">DNA repair</keyword>
<dbReference type="Gene3D" id="3.40.10.10">
    <property type="entry name" value="DNA Methylphosphotriester Repair Domain"/>
    <property type="match status" value="1"/>
</dbReference>
<accession>E6PYG0</accession>
<comment type="catalytic activity">
    <reaction evidence="12">
        <text>a 6-O-methyl-2'-deoxyguanosine in DNA + L-cysteinyl-[protein] = S-methyl-L-cysteinyl-[protein] + a 2'-deoxyguanosine in DNA</text>
        <dbReference type="Rhea" id="RHEA:24000"/>
        <dbReference type="Rhea" id="RHEA-COMP:10131"/>
        <dbReference type="Rhea" id="RHEA-COMP:10132"/>
        <dbReference type="Rhea" id="RHEA-COMP:11367"/>
        <dbReference type="Rhea" id="RHEA-COMP:11368"/>
        <dbReference type="ChEBI" id="CHEBI:29950"/>
        <dbReference type="ChEBI" id="CHEBI:82612"/>
        <dbReference type="ChEBI" id="CHEBI:85445"/>
        <dbReference type="ChEBI" id="CHEBI:85448"/>
        <dbReference type="EC" id="2.1.1.63"/>
    </reaction>
</comment>
<evidence type="ECO:0000259" key="13">
    <source>
        <dbReference type="PROSITE" id="PS01124"/>
    </source>
</evidence>
<dbReference type="GO" id="GO:0003700">
    <property type="term" value="F:DNA-binding transcription factor activity"/>
    <property type="evidence" value="ECO:0007669"/>
    <property type="project" value="InterPro"/>
</dbReference>
<evidence type="ECO:0000256" key="6">
    <source>
        <dbReference type="ARBA" id="ARBA00022679"/>
    </source>
</evidence>
<evidence type="ECO:0000256" key="5">
    <source>
        <dbReference type="ARBA" id="ARBA00022603"/>
    </source>
</evidence>
<dbReference type="InterPro" id="IPR018060">
    <property type="entry name" value="HTH_AraC"/>
</dbReference>
<dbReference type="SUPFAM" id="SSF46689">
    <property type="entry name" value="Homeodomain-like"/>
    <property type="match status" value="1"/>
</dbReference>
<keyword evidence="7" id="KW-0227">DNA damage</keyword>
<evidence type="ECO:0000256" key="11">
    <source>
        <dbReference type="ARBA" id="ARBA00023204"/>
    </source>
</evidence>
<dbReference type="Pfam" id="PF01035">
    <property type="entry name" value="DNA_binding_1"/>
    <property type="match status" value="1"/>
</dbReference>
<gene>
    <name evidence="14" type="primary">ada</name>
    <name evidence="14" type="ORF">CARN3_0943</name>
</gene>
<dbReference type="EC" id="2.1.1.63" evidence="4"/>
<feature type="domain" description="HTH araC/xylS-type" evidence="13">
    <location>
        <begin position="92"/>
        <end position="190"/>
    </location>
</feature>
<dbReference type="InterPro" id="IPR009057">
    <property type="entry name" value="Homeodomain-like_sf"/>
</dbReference>
<evidence type="ECO:0000256" key="9">
    <source>
        <dbReference type="ARBA" id="ARBA00023159"/>
    </source>
</evidence>
<dbReference type="Pfam" id="PF12833">
    <property type="entry name" value="HTH_18"/>
    <property type="match status" value="1"/>
</dbReference>
<dbReference type="SUPFAM" id="SSF57884">
    <property type="entry name" value="Ada DNA repair protein, N-terminal domain (N-Ada 10)"/>
    <property type="match status" value="1"/>
</dbReference>
<evidence type="ECO:0000256" key="8">
    <source>
        <dbReference type="ARBA" id="ARBA00023015"/>
    </source>
</evidence>
<dbReference type="InterPro" id="IPR014048">
    <property type="entry name" value="MethylDNA_cys_MeTrfase_DNA-bd"/>
</dbReference>
<dbReference type="GO" id="GO:0043565">
    <property type="term" value="F:sequence-specific DNA binding"/>
    <property type="evidence" value="ECO:0007669"/>
    <property type="project" value="InterPro"/>
</dbReference>
<dbReference type="AlphaFoldDB" id="E6PYG0"/>
<evidence type="ECO:0000256" key="3">
    <source>
        <dbReference type="ARBA" id="ARBA00008711"/>
    </source>
</evidence>
<evidence type="ECO:0000256" key="7">
    <source>
        <dbReference type="ARBA" id="ARBA00022763"/>
    </source>
</evidence>
<dbReference type="EMBL" id="CABN01000078">
    <property type="protein sequence ID" value="CBH99969.1"/>
    <property type="molecule type" value="Genomic_DNA"/>
</dbReference>
<dbReference type="Gene3D" id="1.10.10.60">
    <property type="entry name" value="Homeodomain-like"/>
    <property type="match status" value="1"/>
</dbReference>
<comment type="cofactor">
    <cofactor evidence="2">
        <name>Zn(2+)</name>
        <dbReference type="ChEBI" id="CHEBI:29105"/>
    </cofactor>
</comment>
<dbReference type="Pfam" id="PF02805">
    <property type="entry name" value="Ada_Zn_binding"/>
    <property type="match status" value="1"/>
</dbReference>
<dbReference type="Gene3D" id="1.10.10.10">
    <property type="entry name" value="Winged helix-like DNA-binding domain superfamily/Winged helix DNA-binding domain"/>
    <property type="match status" value="1"/>
</dbReference>
<reference evidence="14" key="1">
    <citation type="submission" date="2009-10" db="EMBL/GenBank/DDBJ databases">
        <title>Diversity of trophic interactions inside an arsenic-rich microbial ecosystem.</title>
        <authorList>
            <person name="Bertin P.N."/>
            <person name="Heinrich-Salmeron A."/>
            <person name="Pelletier E."/>
            <person name="Goulhen-Chollet F."/>
            <person name="Arsene-Ploetze F."/>
            <person name="Gallien S."/>
            <person name="Calteau A."/>
            <person name="Vallenet D."/>
            <person name="Casiot C."/>
            <person name="Chane-Woon-Ming B."/>
            <person name="Giloteaux L."/>
            <person name="Barakat M."/>
            <person name="Bonnefoy V."/>
            <person name="Bruneel O."/>
            <person name="Chandler M."/>
            <person name="Cleiss J."/>
            <person name="Duran R."/>
            <person name="Elbaz-Poulichet F."/>
            <person name="Fonknechten N."/>
            <person name="Lauga B."/>
            <person name="Mornico D."/>
            <person name="Ortet P."/>
            <person name="Schaeffer C."/>
            <person name="Siguier P."/>
            <person name="Alexander Thil Smith A."/>
            <person name="Van Dorsselaer A."/>
            <person name="Weissenbach J."/>
            <person name="Medigue C."/>
            <person name="Le Paslier D."/>
        </authorList>
    </citation>
    <scope>NUCLEOTIDE SEQUENCE</scope>
</reference>
<keyword evidence="14" id="KW-0238">DNA-binding</keyword>
<dbReference type="InterPro" id="IPR001497">
    <property type="entry name" value="MethylDNA_cys_MeTrfase_AS"/>
</dbReference>
<dbReference type="PROSITE" id="PS00374">
    <property type="entry name" value="MGMT"/>
    <property type="match status" value="1"/>
</dbReference>
<evidence type="ECO:0000256" key="2">
    <source>
        <dbReference type="ARBA" id="ARBA00001947"/>
    </source>
</evidence>
<dbReference type="GO" id="GO:0008270">
    <property type="term" value="F:zinc ion binding"/>
    <property type="evidence" value="ECO:0007669"/>
    <property type="project" value="InterPro"/>
</dbReference>
<sequence>MNPRATISQICTPPHSPEIDPEIAWTRLRDPGANFFYAVATTGVFCRPGCQSRLPLRRNTRFFPSAQAALAAGFRPCLRCTPLESAARPIVEQVFNYLHQRATNSAPVTLAQLARLTGRSPFTVQRSFQAAFGVSPAAYLRGLRAQALRAQLRQPGNSVTDAIYAAGYNAPSRVYEKTPLGMTPTRFRSGARGEQIRFAVAECSLGHALAARTTRGLCWLAFGDSPAALLADLRREFSAAELIPDDEMLADIRAILTAIDRVESSPGQASGPAPDLPLDLRGTAFQLRVWSALQKIPSGQTLSYSQLAQQLGNPKATRAVASACAANRVALLVPCHRVVGASGQLTGYRWGTERKRRLLAAEAPSA</sequence>
<evidence type="ECO:0000313" key="14">
    <source>
        <dbReference type="EMBL" id="CBH99969.1"/>
    </source>
</evidence>
<dbReference type="SUPFAM" id="SSF46767">
    <property type="entry name" value="Methylated DNA-protein cysteine methyltransferase, C-terminal domain"/>
    <property type="match status" value="1"/>
</dbReference>
<proteinExistence type="inferred from homology"/>
<protein>
    <recommendedName>
        <fullName evidence="4">methylated-DNA--[protein]-cysteine S-methyltransferase</fullName>
        <ecNumber evidence="4">2.1.1.63</ecNumber>
    </recommendedName>
</protein>
<dbReference type="Gene3D" id="3.30.160.70">
    <property type="entry name" value="Methylated DNA-protein cysteine methyltransferase domain"/>
    <property type="match status" value="1"/>
</dbReference>
<keyword evidence="5 14" id="KW-0489">Methyltransferase</keyword>
<organism evidence="14">
    <name type="scientific">mine drainage metagenome</name>
    <dbReference type="NCBI Taxonomy" id="410659"/>
    <lineage>
        <taxon>unclassified sequences</taxon>
        <taxon>metagenomes</taxon>
        <taxon>ecological metagenomes</taxon>
    </lineage>
</organism>
<evidence type="ECO:0000256" key="12">
    <source>
        <dbReference type="ARBA" id="ARBA00049348"/>
    </source>
</evidence>
<comment type="caution">
    <text evidence="14">The sequence shown here is derived from an EMBL/GenBank/DDBJ whole genome shotgun (WGS) entry which is preliminary data.</text>
</comment>
<keyword evidence="9" id="KW-0010">Activator</keyword>
<dbReference type="PANTHER" id="PTHR10815">
    <property type="entry name" value="METHYLATED-DNA--PROTEIN-CYSTEINE METHYLTRANSFERASE"/>
    <property type="match status" value="1"/>
</dbReference>
<comment type="similarity">
    <text evidence="3">Belongs to the MGMT family.</text>
</comment>
<dbReference type="NCBIfam" id="TIGR00589">
    <property type="entry name" value="ogt"/>
    <property type="match status" value="1"/>
</dbReference>
<dbReference type="PROSITE" id="PS01124">
    <property type="entry name" value="HTH_ARAC_FAMILY_2"/>
    <property type="match status" value="1"/>
</dbReference>
<dbReference type="InterPro" id="IPR035451">
    <property type="entry name" value="Ada-like_dom_sf"/>
</dbReference>
<dbReference type="InterPro" id="IPR036631">
    <property type="entry name" value="MGMT_N_sf"/>
</dbReference>
<dbReference type="InterPro" id="IPR036388">
    <property type="entry name" value="WH-like_DNA-bd_sf"/>
</dbReference>
<dbReference type="FunFam" id="1.10.10.10:FF:000214">
    <property type="entry name" value="Methylated-DNA--protein-cysteine methyltransferase"/>
    <property type="match status" value="1"/>
</dbReference>
<dbReference type="GO" id="GO:0003908">
    <property type="term" value="F:methylated-DNA-[protein]-cysteine S-methyltransferase activity"/>
    <property type="evidence" value="ECO:0007669"/>
    <property type="project" value="UniProtKB-EC"/>
</dbReference>
<evidence type="ECO:0000256" key="10">
    <source>
        <dbReference type="ARBA" id="ARBA00023163"/>
    </source>
</evidence>